<dbReference type="AlphaFoldDB" id="A0A097QZM1"/>
<keyword evidence="7" id="KW-0418">Kinase</keyword>
<dbReference type="OrthoDB" id="3175596at2"/>
<organism evidence="14 15">
    <name type="scientific">Hafnia alvei FB1</name>
    <dbReference type="NCBI Taxonomy" id="1453496"/>
    <lineage>
        <taxon>Bacteria</taxon>
        <taxon>Pseudomonadati</taxon>
        <taxon>Pseudomonadota</taxon>
        <taxon>Gammaproteobacteria</taxon>
        <taxon>Enterobacterales</taxon>
        <taxon>Hafniaceae</taxon>
        <taxon>Hafnia</taxon>
    </lineage>
</organism>
<evidence type="ECO:0000256" key="5">
    <source>
        <dbReference type="ARBA" id="ARBA00022679"/>
    </source>
</evidence>
<dbReference type="InterPro" id="IPR007737">
    <property type="entry name" value="Mga_HTH"/>
</dbReference>
<evidence type="ECO:0000256" key="7">
    <source>
        <dbReference type="ARBA" id="ARBA00022777"/>
    </source>
</evidence>
<name>A0A097QZM1_HAFAL</name>
<dbReference type="SUPFAM" id="SSF55804">
    <property type="entry name" value="Phoshotransferase/anion transport protein"/>
    <property type="match status" value="1"/>
</dbReference>
<keyword evidence="3" id="KW-0963">Cytoplasm</keyword>
<evidence type="ECO:0000256" key="3">
    <source>
        <dbReference type="ARBA" id="ARBA00022490"/>
    </source>
</evidence>
<dbReference type="HOGENOM" id="CLU_013442_1_0_6"/>
<comment type="subcellular location">
    <subcellularLocation>
        <location evidence="1">Cytoplasm</location>
    </subcellularLocation>
</comment>
<dbReference type="Gene3D" id="1.10.10.10">
    <property type="entry name" value="Winged helix-like DNA-binding domain superfamily/Winged helix DNA-binding domain"/>
    <property type="match status" value="1"/>
</dbReference>
<reference evidence="14 15" key="1">
    <citation type="journal article" date="2014" name="Gut Pathog.">
        <title>Gene clusters of Hafnia alvei strain FB1 important in survival and pathogenesis: a draft genome perspective.</title>
        <authorList>
            <person name="Tan J.Y."/>
            <person name="Yin W.F."/>
            <person name="Chan K.G."/>
        </authorList>
    </citation>
    <scope>NUCLEOTIDE SEQUENCE [LARGE SCALE GENOMIC DNA]</scope>
    <source>
        <strain evidence="14 15">FB1</strain>
    </source>
</reference>
<keyword evidence="5" id="KW-0808">Transferase</keyword>
<evidence type="ECO:0000256" key="11">
    <source>
        <dbReference type="ARBA" id="ARBA00042072"/>
    </source>
</evidence>
<dbReference type="Gene3D" id="1.10.1790.10">
    <property type="entry name" value="PRD domain"/>
    <property type="match status" value="1"/>
</dbReference>
<dbReference type="InterPro" id="IPR036634">
    <property type="entry name" value="PRD_sf"/>
</dbReference>
<dbReference type="PANTHER" id="PTHR36203">
    <property type="entry name" value="ASCORBATE-SPECIFIC PTS SYSTEM EIIA COMPONENT"/>
    <property type="match status" value="1"/>
</dbReference>
<proteinExistence type="predicted"/>
<dbReference type="KEGG" id="hav:AT03_05590"/>
<evidence type="ECO:0000256" key="9">
    <source>
        <dbReference type="ARBA" id="ARBA00037387"/>
    </source>
</evidence>
<dbReference type="Proteomes" id="UP000029986">
    <property type="component" value="Chromosome"/>
</dbReference>
<comment type="function">
    <text evidence="9">The phosphoenolpyruvate-dependent sugar phosphotransferase system (sugar PTS), a major carbohydrate active transport system, catalyzes the phosphorylation of incoming sugar substrates concomitantly with their translocation across the cell membrane. The enzyme II UlaABC PTS system is involved in ascorbate transport.</text>
</comment>
<feature type="domain" description="PRD" evidence="13">
    <location>
        <begin position="184"/>
        <end position="284"/>
    </location>
</feature>
<gene>
    <name evidence="14" type="ORF">AT03_05590</name>
</gene>
<keyword evidence="8" id="KW-0010">Activator</keyword>
<dbReference type="RefSeq" id="WP_025800468.1">
    <property type="nucleotide sequence ID" value="NZ_CP009706.1"/>
</dbReference>
<evidence type="ECO:0000256" key="6">
    <source>
        <dbReference type="ARBA" id="ARBA00022683"/>
    </source>
</evidence>
<feature type="domain" description="PTS EIIA type-2" evidence="12">
    <location>
        <begin position="546"/>
        <end position="688"/>
    </location>
</feature>
<evidence type="ECO:0000256" key="2">
    <source>
        <dbReference type="ARBA" id="ARBA00022448"/>
    </source>
</evidence>
<evidence type="ECO:0000313" key="15">
    <source>
        <dbReference type="Proteomes" id="UP000029986"/>
    </source>
</evidence>
<dbReference type="Pfam" id="PF00874">
    <property type="entry name" value="PRD"/>
    <property type="match status" value="1"/>
</dbReference>
<keyword evidence="15" id="KW-1185">Reference proteome</keyword>
<dbReference type="eggNOG" id="COG1762">
    <property type="taxonomic scope" value="Bacteria"/>
</dbReference>
<dbReference type="InterPro" id="IPR002178">
    <property type="entry name" value="PTS_EIIA_type-2_dom"/>
</dbReference>
<dbReference type="GO" id="GO:0016301">
    <property type="term" value="F:kinase activity"/>
    <property type="evidence" value="ECO:0007669"/>
    <property type="project" value="UniProtKB-KW"/>
</dbReference>
<accession>A0A097QZM1</accession>
<evidence type="ECO:0000256" key="1">
    <source>
        <dbReference type="ARBA" id="ARBA00004496"/>
    </source>
</evidence>
<dbReference type="PANTHER" id="PTHR36203:SF1">
    <property type="entry name" value="ASCORBATE-SPECIFIC PTS SYSTEM EIIA COMPONENT"/>
    <property type="match status" value="1"/>
</dbReference>
<dbReference type="GO" id="GO:0009401">
    <property type="term" value="P:phosphoenolpyruvate-dependent sugar phosphotransferase system"/>
    <property type="evidence" value="ECO:0007669"/>
    <property type="project" value="UniProtKB-KW"/>
</dbReference>
<protein>
    <recommendedName>
        <fullName evidence="10">Ascorbate-specific PTS system EIIA component</fullName>
    </recommendedName>
    <alternativeName>
        <fullName evidence="11">Ascorbate-specific phosphotransferase enzyme IIA component</fullName>
    </alternativeName>
</protein>
<dbReference type="PATRIC" id="fig|1453496.5.peg.1115"/>
<dbReference type="Pfam" id="PF05043">
    <property type="entry name" value="Mga"/>
    <property type="match status" value="1"/>
</dbReference>
<dbReference type="GO" id="GO:0006355">
    <property type="term" value="P:regulation of DNA-templated transcription"/>
    <property type="evidence" value="ECO:0007669"/>
    <property type="project" value="InterPro"/>
</dbReference>
<dbReference type="PROSITE" id="PS51372">
    <property type="entry name" value="PRD_2"/>
    <property type="match status" value="2"/>
</dbReference>
<evidence type="ECO:0000259" key="12">
    <source>
        <dbReference type="PROSITE" id="PS51094"/>
    </source>
</evidence>
<evidence type="ECO:0000259" key="13">
    <source>
        <dbReference type="PROSITE" id="PS51372"/>
    </source>
</evidence>
<keyword evidence="6" id="KW-0598">Phosphotransferase system</keyword>
<dbReference type="PROSITE" id="PS51094">
    <property type="entry name" value="PTS_EIIA_TYPE_2"/>
    <property type="match status" value="1"/>
</dbReference>
<dbReference type="InterPro" id="IPR051351">
    <property type="entry name" value="Ascorbate-PTS_EIIA_comp"/>
</dbReference>
<keyword evidence="4" id="KW-0597">Phosphoprotein</keyword>
<dbReference type="eggNOG" id="COG3711">
    <property type="taxonomic scope" value="Bacteria"/>
</dbReference>
<dbReference type="Gene3D" id="3.40.930.10">
    <property type="entry name" value="Mannitol-specific EII, Chain A"/>
    <property type="match status" value="1"/>
</dbReference>
<dbReference type="GO" id="GO:0005737">
    <property type="term" value="C:cytoplasm"/>
    <property type="evidence" value="ECO:0007669"/>
    <property type="project" value="UniProtKB-SubCell"/>
</dbReference>
<dbReference type="InterPro" id="IPR011608">
    <property type="entry name" value="PRD"/>
</dbReference>
<dbReference type="EMBL" id="CP009706">
    <property type="protein sequence ID" value="AIU71912.1"/>
    <property type="molecule type" value="Genomic_DNA"/>
</dbReference>
<evidence type="ECO:0000313" key="14">
    <source>
        <dbReference type="EMBL" id="AIU71912.1"/>
    </source>
</evidence>
<dbReference type="InterPro" id="IPR036388">
    <property type="entry name" value="WH-like_DNA-bd_sf"/>
</dbReference>
<evidence type="ECO:0000256" key="10">
    <source>
        <dbReference type="ARBA" id="ARBA00041175"/>
    </source>
</evidence>
<sequence>MAVDKRVFTVLDAIVSDPSITGVALESEFNLTRKQLSYTIKKINDYLESNHFETITRLKTGKLHVPKHVIENFRHQEDIIFNNRYLFAEEERGKLIIFFLLTREERLSLLHLTSALNVSQNTIINDIKKIKSSVSQYSLKIRYNREQGYHVAGEEIKKRYLLLSTLRSILMLPIAKSIISQYNNVISEHIEQVGNFFSEIEKCLKIQFTDQQLQELIYFICFIQHRINHGKTVEFLPDTYSEITHGRDFKIMQNIIHKMGIIQYNEHIFLTAIIQSSNIQTISDKYFHLDTLLLESVVVVVDNFEKISCITIKEKSELIEKIYQHWKPAYYRIRYHLTNINANSVYDLVAKEFNHLHEMVRRAVLPFEKILHCEVPNEEVAFLTVLFGGWLTREGLINQIKTQKTAIVVSENSATVSTYLYLTLQVLLPELHFIEMMSRREFEKYSRHYDVVFSTTFVKTDKILFVVNPAINSFHKNTFRHQVISSLQGVDPHIIQVEELLLILEKYGTIHDRSGLQKELTSYIYDESSSECQPHSLTTETPSLSELLCNEHLYFQDINTLSWEQSIAKAAAPLLAEQLLETRYITTMIDKISIEQPYIMLAEGLIIAHAGVDDGVNKICMSLLRLPEKINIAGYMQADIIIVLATNNPQKHLKALAQLNEFLEFNDGGEKIRNSGNKEALLQHLSVYC</sequence>
<evidence type="ECO:0000256" key="8">
    <source>
        <dbReference type="ARBA" id="ARBA00023159"/>
    </source>
</evidence>
<dbReference type="Pfam" id="PF00359">
    <property type="entry name" value="PTS_EIIA_2"/>
    <property type="match status" value="1"/>
</dbReference>
<feature type="domain" description="PRD" evidence="13">
    <location>
        <begin position="288"/>
        <end position="397"/>
    </location>
</feature>
<dbReference type="SUPFAM" id="SSF63520">
    <property type="entry name" value="PTS-regulatory domain, PRD"/>
    <property type="match status" value="1"/>
</dbReference>
<keyword evidence="2" id="KW-0813">Transport</keyword>
<evidence type="ECO:0000256" key="4">
    <source>
        <dbReference type="ARBA" id="ARBA00022553"/>
    </source>
</evidence>
<dbReference type="InterPro" id="IPR016152">
    <property type="entry name" value="PTrfase/Anion_transptr"/>
</dbReference>